<feature type="transmembrane region" description="Helical" evidence="6">
    <location>
        <begin position="274"/>
        <end position="296"/>
    </location>
</feature>
<dbReference type="RefSeq" id="WP_013580646.1">
    <property type="nucleotide sequence ID" value="NC_015064.1"/>
</dbReference>
<dbReference type="InterPro" id="IPR029044">
    <property type="entry name" value="Nucleotide-diphossugar_trans"/>
</dbReference>
<dbReference type="AlphaFoldDB" id="E8X3Q2"/>
<reference evidence="9" key="1">
    <citation type="submission" date="2011-01" db="EMBL/GenBank/DDBJ databases">
        <title>Complete sequence of chromosome of Acidobacterium sp. MP5ACTX9.</title>
        <authorList>
            <consortium name="US DOE Joint Genome Institute"/>
            <person name="Lucas S."/>
            <person name="Copeland A."/>
            <person name="Lapidus A."/>
            <person name="Cheng J.-F."/>
            <person name="Goodwin L."/>
            <person name="Pitluck S."/>
            <person name="Teshima H."/>
            <person name="Detter J.C."/>
            <person name="Han C."/>
            <person name="Tapia R."/>
            <person name="Land M."/>
            <person name="Hauser L."/>
            <person name="Kyrpides N."/>
            <person name="Ivanova N."/>
            <person name="Ovchinnikova G."/>
            <person name="Pagani I."/>
            <person name="Rawat S.R."/>
            <person name="Mannisto M."/>
            <person name="Haggblom M.M."/>
            <person name="Woyke T."/>
        </authorList>
    </citation>
    <scope>NUCLEOTIDE SEQUENCE [LARGE SCALE GENOMIC DNA]</scope>
    <source>
        <strain evidence="9">MP5ACTX9</strain>
    </source>
</reference>
<gene>
    <name evidence="8" type="ordered locus">AciX9_2292</name>
</gene>
<keyword evidence="5 6" id="KW-0472">Membrane</keyword>
<evidence type="ECO:0000313" key="9">
    <source>
        <dbReference type="Proteomes" id="UP000000343"/>
    </source>
</evidence>
<keyword evidence="3" id="KW-0328">Glycosyltransferase</keyword>
<comment type="subcellular location">
    <subcellularLocation>
        <location evidence="1">Cell membrane</location>
    </subcellularLocation>
</comment>
<dbReference type="GO" id="GO:0005886">
    <property type="term" value="C:plasma membrane"/>
    <property type="evidence" value="ECO:0007669"/>
    <property type="project" value="UniProtKB-SubCell"/>
</dbReference>
<dbReference type="OrthoDB" id="9806525at2"/>
<dbReference type="Proteomes" id="UP000000343">
    <property type="component" value="Chromosome"/>
</dbReference>
<accession>E8X3Q2</accession>
<dbReference type="eggNOG" id="COG1216">
    <property type="taxonomic scope" value="Bacteria"/>
</dbReference>
<keyword evidence="6" id="KW-1133">Transmembrane helix</keyword>
<dbReference type="SUPFAM" id="SSF53448">
    <property type="entry name" value="Nucleotide-diphospho-sugar transferases"/>
    <property type="match status" value="1"/>
</dbReference>
<keyword evidence="4 8" id="KW-0808">Transferase</keyword>
<dbReference type="Pfam" id="PF00535">
    <property type="entry name" value="Glycos_transf_2"/>
    <property type="match status" value="1"/>
</dbReference>
<keyword evidence="2" id="KW-1003">Cell membrane</keyword>
<evidence type="ECO:0000259" key="7">
    <source>
        <dbReference type="Pfam" id="PF00535"/>
    </source>
</evidence>
<evidence type="ECO:0000256" key="4">
    <source>
        <dbReference type="ARBA" id="ARBA00022679"/>
    </source>
</evidence>
<name>E8X3Q2_GRATM</name>
<dbReference type="HOGENOM" id="CLU_038143_1_0_0"/>
<sequence>MADISENIPAVPQTSPLELTVIVPARNEQDALPACLESLLAQSEPGFELGRHWELIVVDDHSTDETPRIIAQAAQTPGVIALPAPTLEPGRNSGFTGKTSACWAGAQIARGRLFVFTDADTIHEPGDLSRARHELEKYKVALLSYSPRQLVSTFWQRALMPLVFAELATTYPMAKVNDPDNRIAAANGQFLMVEQEAYFSVGGHRAVGPDVLEDVALARNIKRAKHPLRFRYAPDALATRMYRTNAAMVEGWTKNLALLFSNALVMAAMRSLELLLIVGIPTIALVYPFFISWQRAALFVVWFRGLWAFYRRTSRSNFPITDCAIAILGLPLLIVLLLRSYMQVKITKSVEWKGRTYPTDTH</sequence>
<evidence type="ECO:0000256" key="5">
    <source>
        <dbReference type="ARBA" id="ARBA00023136"/>
    </source>
</evidence>
<dbReference type="PANTHER" id="PTHR43646">
    <property type="entry name" value="GLYCOSYLTRANSFERASE"/>
    <property type="match status" value="1"/>
</dbReference>
<evidence type="ECO:0000313" key="8">
    <source>
        <dbReference type="EMBL" id="ADW69330.1"/>
    </source>
</evidence>
<evidence type="ECO:0000256" key="3">
    <source>
        <dbReference type="ARBA" id="ARBA00022676"/>
    </source>
</evidence>
<keyword evidence="9" id="KW-1185">Reference proteome</keyword>
<dbReference type="EMBL" id="CP002480">
    <property type="protein sequence ID" value="ADW69330.1"/>
    <property type="molecule type" value="Genomic_DNA"/>
</dbReference>
<dbReference type="STRING" id="1198114.AciX9_2292"/>
<proteinExistence type="predicted"/>
<feature type="domain" description="Glycosyltransferase 2-like" evidence="7">
    <location>
        <begin position="20"/>
        <end position="161"/>
    </location>
</feature>
<dbReference type="PaxDb" id="1198114-AciX9_2292"/>
<dbReference type="KEGG" id="acm:AciX9_2292"/>
<dbReference type="InterPro" id="IPR001173">
    <property type="entry name" value="Glyco_trans_2-like"/>
</dbReference>
<dbReference type="Gene3D" id="3.90.550.10">
    <property type="entry name" value="Spore Coat Polysaccharide Biosynthesis Protein SpsA, Chain A"/>
    <property type="match status" value="1"/>
</dbReference>
<dbReference type="GO" id="GO:0016757">
    <property type="term" value="F:glycosyltransferase activity"/>
    <property type="evidence" value="ECO:0007669"/>
    <property type="project" value="UniProtKB-KW"/>
</dbReference>
<evidence type="ECO:0000256" key="1">
    <source>
        <dbReference type="ARBA" id="ARBA00004236"/>
    </source>
</evidence>
<dbReference type="CDD" id="cd00761">
    <property type="entry name" value="Glyco_tranf_GTA_type"/>
    <property type="match status" value="1"/>
</dbReference>
<evidence type="ECO:0000256" key="6">
    <source>
        <dbReference type="SAM" id="Phobius"/>
    </source>
</evidence>
<keyword evidence="6" id="KW-0812">Transmembrane</keyword>
<evidence type="ECO:0000256" key="2">
    <source>
        <dbReference type="ARBA" id="ARBA00022475"/>
    </source>
</evidence>
<organism evidence="9">
    <name type="scientific">Granulicella tundricola (strain ATCC BAA-1859 / DSM 23138 / MP5ACTX9)</name>
    <dbReference type="NCBI Taxonomy" id="1198114"/>
    <lineage>
        <taxon>Bacteria</taxon>
        <taxon>Pseudomonadati</taxon>
        <taxon>Acidobacteriota</taxon>
        <taxon>Terriglobia</taxon>
        <taxon>Terriglobales</taxon>
        <taxon>Acidobacteriaceae</taxon>
        <taxon>Granulicella</taxon>
    </lineage>
</organism>
<dbReference type="PANTHER" id="PTHR43646:SF2">
    <property type="entry name" value="GLYCOSYLTRANSFERASE 2-LIKE DOMAIN-CONTAINING PROTEIN"/>
    <property type="match status" value="1"/>
</dbReference>
<feature type="transmembrane region" description="Helical" evidence="6">
    <location>
        <begin position="316"/>
        <end position="338"/>
    </location>
</feature>
<protein>
    <submittedName>
        <fullName evidence="8">Glycosyl transferase family 2</fullName>
    </submittedName>
</protein>